<feature type="compositionally biased region" description="Polar residues" evidence="1">
    <location>
        <begin position="401"/>
        <end position="413"/>
    </location>
</feature>
<dbReference type="InterPro" id="IPR013087">
    <property type="entry name" value="Znf_C2H2_type"/>
</dbReference>
<feature type="compositionally biased region" description="Basic residues" evidence="1">
    <location>
        <begin position="205"/>
        <end position="214"/>
    </location>
</feature>
<dbReference type="STRING" id="1088818.A0A2I0AHM7"/>
<dbReference type="OrthoDB" id="434647at2759"/>
<dbReference type="GO" id="GO:0003676">
    <property type="term" value="F:nucleic acid binding"/>
    <property type="evidence" value="ECO:0007669"/>
    <property type="project" value="InterPro"/>
</dbReference>
<evidence type="ECO:0000313" key="4">
    <source>
        <dbReference type="Proteomes" id="UP000236161"/>
    </source>
</evidence>
<dbReference type="SUPFAM" id="SSF57667">
    <property type="entry name" value="beta-beta-alpha zinc fingers"/>
    <property type="match status" value="2"/>
</dbReference>
<feature type="compositionally biased region" description="Low complexity" evidence="1">
    <location>
        <begin position="9"/>
        <end position="29"/>
    </location>
</feature>
<feature type="compositionally biased region" description="Polar residues" evidence="1">
    <location>
        <begin position="644"/>
        <end position="655"/>
    </location>
</feature>
<proteinExistence type="predicted"/>
<dbReference type="InterPro" id="IPR003604">
    <property type="entry name" value="Matrin/U1-like-C_Znf_C2H2"/>
</dbReference>
<dbReference type="PANTHER" id="PTHR47487">
    <property type="entry name" value="OS06G0651300 PROTEIN-RELATED"/>
    <property type="match status" value="1"/>
</dbReference>
<feature type="region of interest" description="Disordered" evidence="1">
    <location>
        <begin position="1"/>
        <end position="29"/>
    </location>
</feature>
<dbReference type="PANTHER" id="PTHR47487:SF12">
    <property type="entry name" value="GLUTENIN, HIGH MOLECULAR WEIGHT SUBUNIT DX5-LIKE"/>
    <property type="match status" value="1"/>
</dbReference>
<accession>A0A2I0AHM7</accession>
<organism evidence="3 4">
    <name type="scientific">Apostasia shenzhenica</name>
    <dbReference type="NCBI Taxonomy" id="1088818"/>
    <lineage>
        <taxon>Eukaryota</taxon>
        <taxon>Viridiplantae</taxon>
        <taxon>Streptophyta</taxon>
        <taxon>Embryophyta</taxon>
        <taxon>Tracheophyta</taxon>
        <taxon>Spermatophyta</taxon>
        <taxon>Magnoliopsida</taxon>
        <taxon>Liliopsida</taxon>
        <taxon>Asparagales</taxon>
        <taxon>Orchidaceae</taxon>
        <taxon>Apostasioideae</taxon>
        <taxon>Apostasia</taxon>
    </lineage>
</organism>
<evidence type="ECO:0000256" key="1">
    <source>
        <dbReference type="SAM" id="MobiDB-lite"/>
    </source>
</evidence>
<dbReference type="Pfam" id="PF12874">
    <property type="entry name" value="zf-met"/>
    <property type="match status" value="2"/>
</dbReference>
<feature type="region of interest" description="Disordered" evidence="1">
    <location>
        <begin position="198"/>
        <end position="247"/>
    </location>
</feature>
<sequence length="655" mass="70982">MDFSSLAESQQQQQQQQQQQSQSDQLAAYDPAHAQAYDAYYAAYNHYYDPSAYQQQPYYLHENPSSSDATATTGGYYTAAPPDAACPPVDAAQIHHSVAHEGAAYASGQEQNVSMNNVSTGLNQAAAAALTQLSELAGSIDAAERVISGMYERHWHAELHGMVGQQPPPHYPHYAHPMPMPYGAPLIHRGVGGRTPYRSVGRRGGAPHRGRGGRGHLVQHPSKKVGGPPHRGMGHGRMGRGGGRQINQSTLNAQQPQNAPAQPSVRNSLLPVAWCDICRVDCNSLEILEQHKNGKRHKKTVQKVQQIQAQQKLIAEIQSKVVAKQDNFIQGEVCKSENDSNVTSATANVASSLTEGAEASKGLATTALVNEAEVDIAPSGDNLTNDPTAVLATEQKKESHGNQMVEEQSNPPSDTVKLDASLPLEVFGKKRKMASFDRNDRFRGSKQKFIKFGPGGKYVKSFERPRDRPRERPRVCTVCNVTCDTLAVFECHLAGKKHISHVKRFQGQGAVYGPISVYIPPNQPSTYPNNGPEPVFYGLQGHEPLPQSGALQSQGMLQQEPRSLHSQYLDNHTLQQFYQGEYANVAVVSIPGTEAKKDLGHAQELDPLQVQCSTNASEAGVFSDGNSAFPAGEADHEPAYGASVLQSEQDAGASQ</sequence>
<name>A0A2I0AHM7_9ASPA</name>
<evidence type="ECO:0000259" key="2">
    <source>
        <dbReference type="SMART" id="SM00451"/>
    </source>
</evidence>
<dbReference type="Gene3D" id="3.30.160.60">
    <property type="entry name" value="Classic Zinc Finger"/>
    <property type="match status" value="2"/>
</dbReference>
<gene>
    <name evidence="3" type="ORF">AXF42_Ash003675</name>
</gene>
<reference evidence="3 4" key="1">
    <citation type="journal article" date="2017" name="Nature">
        <title>The Apostasia genome and the evolution of orchids.</title>
        <authorList>
            <person name="Zhang G.Q."/>
            <person name="Liu K.W."/>
            <person name="Li Z."/>
            <person name="Lohaus R."/>
            <person name="Hsiao Y.Y."/>
            <person name="Niu S.C."/>
            <person name="Wang J.Y."/>
            <person name="Lin Y.C."/>
            <person name="Xu Q."/>
            <person name="Chen L.J."/>
            <person name="Yoshida K."/>
            <person name="Fujiwara S."/>
            <person name="Wang Z.W."/>
            <person name="Zhang Y.Q."/>
            <person name="Mitsuda N."/>
            <person name="Wang M."/>
            <person name="Liu G.H."/>
            <person name="Pecoraro L."/>
            <person name="Huang H.X."/>
            <person name="Xiao X.J."/>
            <person name="Lin M."/>
            <person name="Wu X.Y."/>
            <person name="Wu W.L."/>
            <person name="Chen Y.Y."/>
            <person name="Chang S.B."/>
            <person name="Sakamoto S."/>
            <person name="Ohme-Takagi M."/>
            <person name="Yagi M."/>
            <person name="Zeng S.J."/>
            <person name="Shen C.Y."/>
            <person name="Yeh C.M."/>
            <person name="Luo Y.B."/>
            <person name="Tsai W.C."/>
            <person name="Van de Peer Y."/>
            <person name="Liu Z.J."/>
        </authorList>
    </citation>
    <scope>NUCLEOTIDE SEQUENCE [LARGE SCALE GENOMIC DNA]</scope>
    <source>
        <strain evidence="4">cv. Shenzhen</strain>
        <tissue evidence="3">Stem</tissue>
    </source>
</reference>
<feature type="domain" description="U1-type" evidence="2">
    <location>
        <begin position="471"/>
        <end position="505"/>
    </location>
</feature>
<feature type="domain" description="U1-type" evidence="2">
    <location>
        <begin position="270"/>
        <end position="304"/>
    </location>
</feature>
<dbReference type="GO" id="GO:0008270">
    <property type="term" value="F:zinc ion binding"/>
    <property type="evidence" value="ECO:0007669"/>
    <property type="project" value="InterPro"/>
</dbReference>
<dbReference type="Proteomes" id="UP000236161">
    <property type="component" value="Unassembled WGS sequence"/>
</dbReference>
<dbReference type="InterPro" id="IPR036236">
    <property type="entry name" value="Znf_C2H2_sf"/>
</dbReference>
<dbReference type="EMBL" id="KZ451980">
    <property type="protein sequence ID" value="PKA55038.1"/>
    <property type="molecule type" value="Genomic_DNA"/>
</dbReference>
<feature type="region of interest" description="Disordered" evidence="1">
    <location>
        <begin position="623"/>
        <end position="655"/>
    </location>
</feature>
<protein>
    <recommendedName>
        <fullName evidence="2">U1-type domain-containing protein</fullName>
    </recommendedName>
</protein>
<keyword evidence="4" id="KW-1185">Reference proteome</keyword>
<dbReference type="AlphaFoldDB" id="A0A2I0AHM7"/>
<dbReference type="SMART" id="SM00451">
    <property type="entry name" value="ZnF_U1"/>
    <property type="match status" value="2"/>
</dbReference>
<evidence type="ECO:0000313" key="3">
    <source>
        <dbReference type="EMBL" id="PKA55038.1"/>
    </source>
</evidence>
<feature type="region of interest" description="Disordered" evidence="1">
    <location>
        <begin position="395"/>
        <end position="417"/>
    </location>
</feature>